<name>A0ABR3PA26_9PEZI</name>
<dbReference type="Gene3D" id="1.25.40.10">
    <property type="entry name" value="Tetratricopeptide repeat domain"/>
    <property type="match status" value="1"/>
</dbReference>
<dbReference type="EMBL" id="JBFMKM010000012">
    <property type="protein sequence ID" value="KAL1303017.1"/>
    <property type="molecule type" value="Genomic_DNA"/>
</dbReference>
<dbReference type="RefSeq" id="XP_069199293.1">
    <property type="nucleotide sequence ID" value="XM_069348492.1"/>
</dbReference>
<feature type="compositionally biased region" description="Polar residues" evidence="1">
    <location>
        <begin position="170"/>
        <end position="183"/>
    </location>
</feature>
<accession>A0ABR3PA26</accession>
<proteinExistence type="predicted"/>
<gene>
    <name evidence="2" type="ORF">AAFC00_003330</name>
</gene>
<feature type="region of interest" description="Disordered" evidence="1">
    <location>
        <begin position="776"/>
        <end position="839"/>
    </location>
</feature>
<dbReference type="InterPro" id="IPR011990">
    <property type="entry name" value="TPR-like_helical_dom_sf"/>
</dbReference>
<dbReference type="GeneID" id="95977032"/>
<feature type="region of interest" description="Disordered" evidence="1">
    <location>
        <begin position="170"/>
        <end position="198"/>
    </location>
</feature>
<feature type="region of interest" description="Disordered" evidence="1">
    <location>
        <begin position="512"/>
        <end position="592"/>
    </location>
</feature>
<feature type="compositionally biased region" description="Polar residues" evidence="1">
    <location>
        <begin position="395"/>
        <end position="416"/>
    </location>
</feature>
<feature type="compositionally biased region" description="Polar residues" evidence="1">
    <location>
        <begin position="827"/>
        <end position="837"/>
    </location>
</feature>
<feature type="compositionally biased region" description="Low complexity" evidence="1">
    <location>
        <begin position="538"/>
        <end position="551"/>
    </location>
</feature>
<dbReference type="PANTHER" id="PTHR38166:SF1">
    <property type="entry name" value="C2H2-TYPE DOMAIN-CONTAINING PROTEIN"/>
    <property type="match status" value="1"/>
</dbReference>
<reference evidence="2 3" key="1">
    <citation type="submission" date="2024-07" db="EMBL/GenBank/DDBJ databases">
        <title>Draft sequence of the Neodothiora populina.</title>
        <authorList>
            <person name="Drown D.D."/>
            <person name="Schuette U.S."/>
            <person name="Buechlein A.B."/>
            <person name="Rusch D.R."/>
            <person name="Winton L.W."/>
            <person name="Adams G.A."/>
        </authorList>
    </citation>
    <scope>NUCLEOTIDE SEQUENCE [LARGE SCALE GENOMIC DNA]</scope>
    <source>
        <strain evidence="2 3">CPC 39397</strain>
    </source>
</reference>
<comment type="caution">
    <text evidence="2">The sequence shown here is derived from an EMBL/GenBank/DDBJ whole genome shotgun (WGS) entry which is preliminary data.</text>
</comment>
<feature type="region of interest" description="Disordered" evidence="1">
    <location>
        <begin position="1"/>
        <end position="20"/>
    </location>
</feature>
<feature type="region of interest" description="Disordered" evidence="1">
    <location>
        <begin position="395"/>
        <end position="419"/>
    </location>
</feature>
<organism evidence="2 3">
    <name type="scientific">Neodothiora populina</name>
    <dbReference type="NCBI Taxonomy" id="2781224"/>
    <lineage>
        <taxon>Eukaryota</taxon>
        <taxon>Fungi</taxon>
        <taxon>Dikarya</taxon>
        <taxon>Ascomycota</taxon>
        <taxon>Pezizomycotina</taxon>
        <taxon>Dothideomycetes</taxon>
        <taxon>Dothideomycetidae</taxon>
        <taxon>Dothideales</taxon>
        <taxon>Dothioraceae</taxon>
        <taxon>Neodothiora</taxon>
    </lineage>
</organism>
<keyword evidence="3" id="KW-1185">Reference proteome</keyword>
<dbReference type="SUPFAM" id="SSF48452">
    <property type="entry name" value="TPR-like"/>
    <property type="match status" value="1"/>
</dbReference>
<dbReference type="Pfam" id="PF13424">
    <property type="entry name" value="TPR_12"/>
    <property type="match status" value="1"/>
</dbReference>
<evidence type="ECO:0000313" key="2">
    <source>
        <dbReference type="EMBL" id="KAL1303017.1"/>
    </source>
</evidence>
<evidence type="ECO:0000313" key="3">
    <source>
        <dbReference type="Proteomes" id="UP001562354"/>
    </source>
</evidence>
<sequence length="947" mass="105933">MTEAEAIAHASEVLEQRTQQTEVDSAYGSAATCYSGQMDSSSCNINIIEYPGFERANPASQSPYQIPEYFQTLSAAIYEEPFTELSRSFRQSEMLDRYGKTEQQGNHAKSVEDLRTAKKSAVDPSNGLPVPFCPHCGVSIPHDRLECRKYRKPKATGRAYATASEGWRQGLSSEATTNGSPNSGFGKYHMQDQSNDPEEYEQQLEASIDIWGKEHPNTIKAMSNLAATYHQRGRWKEAGELHIRVLQLQREALGKQHSETIGSLIAIIARYYHQDRLEEVESILEKVMQSQPETLGVECFDKIKSMTIVAAESHQLGLSRLAGELMFEVLRLRRRLLGEKHPDTIDSAAQYATICHQQQGLSEPSATRDRTPIGDAACVDHSDYERTDKLNVQVNKHTSPRMSPDSANSVTTVWDDSSQDEEDSLPVDCLSALFQTFCELQNELPEMQFCRSVVPNLRKAYVAFYTTTEIPADVSSEYAWRPHMSFTFPEAVLLQPHSTCADTQLMWYARSRNSQQGVSPPECDEGTGTGRHDVGATSAGSANIVGSSSSSLGDRKRKVNRPARERDDGNQDEDEDGSPRRRKTPRKVDQEENHPRLACPFYKIDPKKYANCRVLKMTAVNYVKQHLWRCHLQPLHCRSCYQNFENEEDLTQHEKLRICDRLPWRQVEGISPDKRHRLKIRGSAKNSIEENWFLVFDILFPESGRPSSPYVDPSICVHLDLLNNFVNAQGGRLAVDLARSYIIEHGGPSEGQIVDWSQSLLRYLVNTVLDEMTGLPRASTTQQCQPQAAARVESTASSCVQPPRRSHDHSASSSLPKSDDSPPFLFTPQSGSSQSAISKDLPAPSVLECPVDNDSTWRGSISTNSGLMPPPSFSYAKRTPLSNDKRPMGHDSAFVSGMNALTEQNNVSWPDQPSFDVTSCFYDSSFRFDLGDVDLLKGFDGADFNIP</sequence>
<protein>
    <submittedName>
        <fullName evidence="2">Uncharacterized protein</fullName>
    </submittedName>
</protein>
<evidence type="ECO:0000256" key="1">
    <source>
        <dbReference type="SAM" id="MobiDB-lite"/>
    </source>
</evidence>
<dbReference type="PANTHER" id="PTHR38166">
    <property type="entry name" value="C2H2-TYPE DOMAIN-CONTAINING PROTEIN-RELATED"/>
    <property type="match status" value="1"/>
</dbReference>
<dbReference type="Proteomes" id="UP001562354">
    <property type="component" value="Unassembled WGS sequence"/>
</dbReference>